<keyword evidence="8" id="KW-1185">Reference proteome</keyword>
<proteinExistence type="predicted"/>
<keyword evidence="3" id="KW-0677">Repeat</keyword>
<name>A0A016WCG2_9BILA</name>
<dbReference type="Proteomes" id="UP000024635">
    <property type="component" value="Unassembled WGS sequence"/>
</dbReference>
<sequence length="360" mass="40395">MKNDLVPELSRRNRAAWGSYKGIEDLVKKAKNTRVRAHLFNTTVLPALTYASETWALRKQDENAASVIERSIERVMLGVTRLTHVRAGIRSSTVRQQSKIGDAAAHAKLNKIRLAGHVMRLNDHRWTGAVSDWTPRNVKRTAGRSPTRCSDFFTQSFKERYDGLVSLERTERIGLPWHVRKTNGRIAGARSLKFGMNLKDFFSNCTFSALPSSHLACNSEIFSHWLDNRENILVLLTLFIIVHFVFSVVCMTLPVPSGCFMPIFVLGAAIGRLMGEMVALALPALFDGGTNIYPGVYAVVGAASFSASVTHTVSVSVMIFEITGQLHYILPVMDRHLWQSCFGADHESIMHRDHYKRPRL</sequence>
<comment type="subcellular location">
    <subcellularLocation>
        <location evidence="1">Membrane</location>
        <topology evidence="1">Multi-pass membrane protein</topology>
    </subcellularLocation>
</comment>
<organism evidence="7 8">
    <name type="scientific">Ancylostoma ceylanicum</name>
    <dbReference type="NCBI Taxonomy" id="53326"/>
    <lineage>
        <taxon>Eukaryota</taxon>
        <taxon>Metazoa</taxon>
        <taxon>Ecdysozoa</taxon>
        <taxon>Nematoda</taxon>
        <taxon>Chromadorea</taxon>
        <taxon>Rhabditida</taxon>
        <taxon>Rhabditina</taxon>
        <taxon>Rhabditomorpha</taxon>
        <taxon>Strongyloidea</taxon>
        <taxon>Ancylostomatidae</taxon>
        <taxon>Ancylostomatinae</taxon>
        <taxon>Ancylostoma</taxon>
    </lineage>
</organism>
<dbReference type="STRING" id="53326.A0A016WCG2"/>
<keyword evidence="2 6" id="KW-0812">Transmembrane</keyword>
<evidence type="ECO:0000256" key="1">
    <source>
        <dbReference type="ARBA" id="ARBA00004141"/>
    </source>
</evidence>
<dbReference type="PANTHER" id="PTHR45720:SF13">
    <property type="entry name" value="CHLORIDE CHANNEL PROTEIN"/>
    <property type="match status" value="1"/>
</dbReference>
<evidence type="ECO:0000313" key="7">
    <source>
        <dbReference type="EMBL" id="EYC37325.1"/>
    </source>
</evidence>
<evidence type="ECO:0000256" key="6">
    <source>
        <dbReference type="SAM" id="Phobius"/>
    </source>
</evidence>
<evidence type="ECO:0000313" key="8">
    <source>
        <dbReference type="Proteomes" id="UP000024635"/>
    </source>
</evidence>
<evidence type="ECO:0000256" key="2">
    <source>
        <dbReference type="ARBA" id="ARBA00022692"/>
    </source>
</evidence>
<dbReference type="Gene3D" id="1.10.3080.10">
    <property type="entry name" value="Clc chloride channel"/>
    <property type="match status" value="1"/>
</dbReference>
<dbReference type="AlphaFoldDB" id="A0A016WCG2"/>
<dbReference type="PRINTS" id="PR00762">
    <property type="entry name" value="CLCHANNEL"/>
</dbReference>
<dbReference type="InterPro" id="IPR001807">
    <property type="entry name" value="ClC"/>
</dbReference>
<dbReference type="EMBL" id="JARK01000404">
    <property type="protein sequence ID" value="EYC37325.1"/>
    <property type="molecule type" value="Genomic_DNA"/>
</dbReference>
<evidence type="ECO:0000256" key="4">
    <source>
        <dbReference type="ARBA" id="ARBA00022989"/>
    </source>
</evidence>
<feature type="transmembrane region" description="Helical" evidence="6">
    <location>
        <begin position="292"/>
        <end position="320"/>
    </location>
</feature>
<evidence type="ECO:0000256" key="3">
    <source>
        <dbReference type="ARBA" id="ARBA00022737"/>
    </source>
</evidence>
<evidence type="ECO:0000256" key="5">
    <source>
        <dbReference type="ARBA" id="ARBA00023136"/>
    </source>
</evidence>
<dbReference type="Pfam" id="PF00654">
    <property type="entry name" value="Voltage_CLC"/>
    <property type="match status" value="1"/>
</dbReference>
<keyword evidence="5 6" id="KW-0472">Membrane</keyword>
<feature type="transmembrane region" description="Helical" evidence="6">
    <location>
        <begin position="232"/>
        <end position="251"/>
    </location>
</feature>
<dbReference type="InterPro" id="IPR014743">
    <property type="entry name" value="Cl-channel_core"/>
</dbReference>
<feature type="transmembrane region" description="Helical" evidence="6">
    <location>
        <begin position="263"/>
        <end position="286"/>
    </location>
</feature>
<gene>
    <name evidence="7" type="primary">Acey_s0804.g2435</name>
    <name evidence="7" type="ORF">Y032_0804g2435</name>
</gene>
<accession>A0A016WCG2</accession>
<dbReference type="SUPFAM" id="SSF81340">
    <property type="entry name" value="Clc chloride channel"/>
    <property type="match status" value="1"/>
</dbReference>
<dbReference type="PANTHER" id="PTHR45720">
    <property type="entry name" value="CHLORIDE CHANNEL PROTEIN 2"/>
    <property type="match status" value="1"/>
</dbReference>
<reference evidence="8" key="1">
    <citation type="journal article" date="2015" name="Nat. Genet.">
        <title>The genome and transcriptome of the zoonotic hookworm Ancylostoma ceylanicum identify infection-specific gene families.</title>
        <authorList>
            <person name="Schwarz E.M."/>
            <person name="Hu Y."/>
            <person name="Antoshechkin I."/>
            <person name="Miller M.M."/>
            <person name="Sternberg P.W."/>
            <person name="Aroian R.V."/>
        </authorList>
    </citation>
    <scope>NUCLEOTIDE SEQUENCE</scope>
    <source>
        <strain evidence="8">HY135</strain>
    </source>
</reference>
<dbReference type="GO" id="GO:0005886">
    <property type="term" value="C:plasma membrane"/>
    <property type="evidence" value="ECO:0007669"/>
    <property type="project" value="TreeGrafter"/>
</dbReference>
<evidence type="ECO:0008006" key="9">
    <source>
        <dbReference type="Google" id="ProtNLM"/>
    </source>
</evidence>
<dbReference type="GO" id="GO:0005247">
    <property type="term" value="F:voltage-gated chloride channel activity"/>
    <property type="evidence" value="ECO:0007669"/>
    <property type="project" value="TreeGrafter"/>
</dbReference>
<dbReference type="InterPro" id="IPR050970">
    <property type="entry name" value="Cl_channel_volt-gated"/>
</dbReference>
<dbReference type="OrthoDB" id="4564at2759"/>
<keyword evidence="4 6" id="KW-1133">Transmembrane helix</keyword>
<comment type="caution">
    <text evidence="7">The sequence shown here is derived from an EMBL/GenBank/DDBJ whole genome shotgun (WGS) entry which is preliminary data.</text>
</comment>
<protein>
    <recommendedName>
        <fullName evidence="9">Chloride transporter, ClC family</fullName>
    </recommendedName>
</protein>